<evidence type="ECO:0000256" key="1">
    <source>
        <dbReference type="SAM" id="MobiDB-lite"/>
    </source>
</evidence>
<protein>
    <submittedName>
        <fullName evidence="2">Uncharacterized protein</fullName>
    </submittedName>
</protein>
<feature type="compositionally biased region" description="Polar residues" evidence="1">
    <location>
        <begin position="55"/>
        <end position="69"/>
    </location>
</feature>
<organism evidence="2 3">
    <name type="scientific">Rothia aeria</name>
    <dbReference type="NCBI Taxonomy" id="172042"/>
    <lineage>
        <taxon>Bacteria</taxon>
        <taxon>Bacillati</taxon>
        <taxon>Actinomycetota</taxon>
        <taxon>Actinomycetes</taxon>
        <taxon>Micrococcales</taxon>
        <taxon>Micrococcaceae</taxon>
        <taxon>Rothia</taxon>
    </lineage>
</organism>
<accession>A0A7Z9A2F1</accession>
<name>A0A7Z9A2F1_9MICC</name>
<dbReference type="EMBL" id="LR134479">
    <property type="protein sequence ID" value="VEI22215.1"/>
    <property type="molecule type" value="Genomic_DNA"/>
</dbReference>
<reference evidence="2 3" key="1">
    <citation type="submission" date="2018-12" db="EMBL/GenBank/DDBJ databases">
        <authorList>
            <consortium name="Pathogen Informatics"/>
        </authorList>
    </citation>
    <scope>NUCLEOTIDE SEQUENCE [LARGE SCALE GENOMIC DNA]</scope>
    <source>
        <strain evidence="2 3">NCTC10207</strain>
    </source>
</reference>
<dbReference type="Proteomes" id="UP000282386">
    <property type="component" value="Chromosome"/>
</dbReference>
<sequence length="69" mass="7689">MGLGVSSAKKRPSWVYIHKNIKIFLPHGNPLYNALTRKNTSDVQPIKGVCETPGTRESQNRFAHPSNLS</sequence>
<dbReference type="AlphaFoldDB" id="A0A7Z9A2F1"/>
<evidence type="ECO:0000313" key="2">
    <source>
        <dbReference type="EMBL" id="VEI22215.1"/>
    </source>
</evidence>
<gene>
    <name evidence="2" type="ORF">NCTC10207_00284</name>
</gene>
<feature type="region of interest" description="Disordered" evidence="1">
    <location>
        <begin position="50"/>
        <end position="69"/>
    </location>
</feature>
<proteinExistence type="predicted"/>
<evidence type="ECO:0000313" key="3">
    <source>
        <dbReference type="Proteomes" id="UP000282386"/>
    </source>
</evidence>